<dbReference type="Gene3D" id="2.60.40.10">
    <property type="entry name" value="Immunoglobulins"/>
    <property type="match status" value="1"/>
</dbReference>
<gene>
    <name evidence="3" type="ORF">M3P19_08945</name>
</gene>
<evidence type="ECO:0000313" key="3">
    <source>
        <dbReference type="EMBL" id="MCL6274136.1"/>
    </source>
</evidence>
<feature type="domain" description="IPT/TIG" evidence="2">
    <location>
        <begin position="34"/>
        <end position="111"/>
    </location>
</feature>
<dbReference type="Proteomes" id="UP001203607">
    <property type="component" value="Unassembled WGS sequence"/>
</dbReference>
<protein>
    <submittedName>
        <fullName evidence="3">IPT/TIG domain-containing protein</fullName>
    </submittedName>
</protein>
<proteinExistence type="predicted"/>
<accession>A0ABT0PT46</accession>
<feature type="signal peptide" evidence="1">
    <location>
        <begin position="1"/>
        <end position="19"/>
    </location>
</feature>
<dbReference type="InterPro" id="IPR014756">
    <property type="entry name" value="Ig_E-set"/>
</dbReference>
<organism evidence="3 4">
    <name type="scientific">Flagellimonas spongiicola</name>
    <dbReference type="NCBI Taxonomy" id="2942208"/>
    <lineage>
        <taxon>Bacteria</taxon>
        <taxon>Pseudomonadati</taxon>
        <taxon>Bacteroidota</taxon>
        <taxon>Flavobacteriia</taxon>
        <taxon>Flavobacteriales</taxon>
        <taxon>Flavobacteriaceae</taxon>
        <taxon>Flagellimonas</taxon>
    </lineage>
</organism>
<name>A0ABT0PT46_9FLAO</name>
<comment type="caution">
    <text evidence="3">The sequence shown here is derived from an EMBL/GenBank/DDBJ whole genome shotgun (WGS) entry which is preliminary data.</text>
</comment>
<dbReference type="PROSITE" id="PS51257">
    <property type="entry name" value="PROKAR_LIPOPROTEIN"/>
    <property type="match status" value="1"/>
</dbReference>
<dbReference type="InterPro" id="IPR013783">
    <property type="entry name" value="Ig-like_fold"/>
</dbReference>
<dbReference type="SUPFAM" id="SSF81296">
    <property type="entry name" value="E set domains"/>
    <property type="match status" value="1"/>
</dbReference>
<dbReference type="InterPro" id="IPR002909">
    <property type="entry name" value="IPT_dom"/>
</dbReference>
<dbReference type="RefSeq" id="WP_249657324.1">
    <property type="nucleotide sequence ID" value="NZ_JAMFMA010000002.1"/>
</dbReference>
<evidence type="ECO:0000259" key="2">
    <source>
        <dbReference type="Pfam" id="PF01833"/>
    </source>
</evidence>
<evidence type="ECO:0000256" key="1">
    <source>
        <dbReference type="SAM" id="SignalP"/>
    </source>
</evidence>
<keyword evidence="4" id="KW-1185">Reference proteome</keyword>
<keyword evidence="1" id="KW-0732">Signal</keyword>
<feature type="chain" id="PRO_5045366349" evidence="1">
    <location>
        <begin position="20"/>
        <end position="129"/>
    </location>
</feature>
<dbReference type="Pfam" id="PF01833">
    <property type="entry name" value="TIG"/>
    <property type="match status" value="1"/>
</dbReference>
<evidence type="ECO:0000313" key="4">
    <source>
        <dbReference type="Proteomes" id="UP001203607"/>
    </source>
</evidence>
<reference evidence="3 4" key="1">
    <citation type="submission" date="2022-05" db="EMBL/GenBank/DDBJ databases">
        <authorList>
            <person name="Park J.-S."/>
        </authorList>
    </citation>
    <scope>NUCLEOTIDE SEQUENCE [LARGE SCALE GENOMIC DNA]</scope>
    <source>
        <strain evidence="3 4">2012CJ35-5</strain>
    </source>
</reference>
<sequence>MVKPPNTNFLLLLLVAAFACNKDDVDTFDGTVTTISSVQPTTGPIGEIVVLEGKGFGDFLEDNTIQFNGKKAEIITASTTRLVVTVPSGATTGPITLTVNGIKVSSATNFKVISENLKLSADNQKDDQN</sequence>
<dbReference type="EMBL" id="JAMFMA010000002">
    <property type="protein sequence ID" value="MCL6274136.1"/>
    <property type="molecule type" value="Genomic_DNA"/>
</dbReference>